<protein>
    <submittedName>
        <fullName evidence="1">Uncharacterized protein</fullName>
    </submittedName>
</protein>
<dbReference type="Proteomes" id="UP001169764">
    <property type="component" value="Unassembled WGS sequence"/>
</dbReference>
<dbReference type="Gene3D" id="3.30.300.50">
    <property type="match status" value="1"/>
</dbReference>
<reference evidence="1" key="1">
    <citation type="submission" date="2023-07" db="EMBL/GenBank/DDBJ databases">
        <authorList>
            <person name="Kim M."/>
        </authorList>
    </citation>
    <scope>NUCLEOTIDE SEQUENCE</scope>
    <source>
        <strain evidence="1">BIUV-7</strain>
    </source>
</reference>
<dbReference type="RefSeq" id="WP_303540113.1">
    <property type="nucleotide sequence ID" value="NZ_JAUOTP010000002.1"/>
</dbReference>
<evidence type="ECO:0000313" key="2">
    <source>
        <dbReference type="Proteomes" id="UP001169764"/>
    </source>
</evidence>
<comment type="caution">
    <text evidence="1">The sequence shown here is derived from an EMBL/GenBank/DDBJ whole genome shotgun (WGS) entry which is preliminary data.</text>
</comment>
<organism evidence="1 2">
    <name type="scientific">Sphingomonas natans</name>
    <dbReference type="NCBI Taxonomy" id="3063330"/>
    <lineage>
        <taxon>Bacteria</taxon>
        <taxon>Pseudomonadati</taxon>
        <taxon>Pseudomonadota</taxon>
        <taxon>Alphaproteobacteria</taxon>
        <taxon>Sphingomonadales</taxon>
        <taxon>Sphingomonadaceae</taxon>
        <taxon>Sphingomonas</taxon>
    </lineage>
</organism>
<dbReference type="EMBL" id="JAUOTP010000002">
    <property type="protein sequence ID" value="MDO6413557.1"/>
    <property type="molecule type" value="Genomic_DNA"/>
</dbReference>
<sequence length="455" mass="47769">MIRIATLFTSLLLHSARSAAMVRAVRSLIAFCSLLLLAGMAQAQVAPLIVAPPAPPASLALPAPTPLETPVEALAADAREYARAYGVAPAEALRRLEAQEASVTLIDRLASDYGDRLAGVFIEHEPTYRIVIVVTGPPASDMQIALAAFGVPVILRTGAVSTRTDVLRAIEQNQAALRAALPSPPGMGVDPHTGALMIVTRQGDLPSDGDRTSMESRLAAIAGVPVELRSWGELDTNLSVEGGGRVVGGDAEERHRFVCTSGFVVTDGVRTAISTAAHCPDNLTFVGPDGTRTALTIVGAWGARYQDVQIHSAGETLQPAFYADSETRARLAATWRNRTSTRAGDFVCHRGQRTGYSCAVVRLVDYAPPGDLCAGPCPATWVAVSGPRCKGGDSGGPVFLGSVAFGLVKGDSSENGTCRLYYYMSADYFPPGWTVMHVAPPTLTGAPPVALDRAP</sequence>
<accession>A0ABT8Y5F5</accession>
<gene>
    <name evidence="1" type="ORF">Q4F19_04095</name>
</gene>
<dbReference type="Gene3D" id="2.40.10.10">
    <property type="entry name" value="Trypsin-like serine proteases"/>
    <property type="match status" value="2"/>
</dbReference>
<evidence type="ECO:0000313" key="1">
    <source>
        <dbReference type="EMBL" id="MDO6413557.1"/>
    </source>
</evidence>
<dbReference type="InterPro" id="IPR043504">
    <property type="entry name" value="Peptidase_S1_PA_chymotrypsin"/>
</dbReference>
<dbReference type="InterPro" id="IPR009003">
    <property type="entry name" value="Peptidase_S1_PA"/>
</dbReference>
<dbReference type="InterPro" id="IPR035070">
    <property type="entry name" value="Streptogrisin_prodomain"/>
</dbReference>
<name>A0ABT8Y5F5_9SPHN</name>
<keyword evidence="2" id="KW-1185">Reference proteome</keyword>
<dbReference type="SUPFAM" id="SSF50494">
    <property type="entry name" value="Trypsin-like serine proteases"/>
    <property type="match status" value="1"/>
</dbReference>
<proteinExistence type="predicted"/>